<evidence type="ECO:0000313" key="2">
    <source>
        <dbReference type="Proteomes" id="UP001205601"/>
    </source>
</evidence>
<protein>
    <submittedName>
        <fullName evidence="1">DUF3179 domain-containing protein</fullName>
    </submittedName>
</protein>
<evidence type="ECO:0000313" key="1">
    <source>
        <dbReference type="EMBL" id="MCT8331131.1"/>
    </source>
</evidence>
<keyword evidence="2" id="KW-1185">Reference proteome</keyword>
<organism evidence="1 2">
    <name type="scientific">Albidovulum sediminis</name>
    <dbReference type="NCBI Taxonomy" id="3066345"/>
    <lineage>
        <taxon>Bacteria</taxon>
        <taxon>Pseudomonadati</taxon>
        <taxon>Pseudomonadota</taxon>
        <taxon>Alphaproteobacteria</taxon>
        <taxon>Rhodobacterales</taxon>
        <taxon>Paracoccaceae</taxon>
        <taxon>Albidovulum</taxon>
    </lineage>
</organism>
<name>A0ABT2NQD8_9RHOB</name>
<dbReference type="Proteomes" id="UP001205601">
    <property type="component" value="Unassembled WGS sequence"/>
</dbReference>
<accession>A0ABT2NQD8</accession>
<sequence>MAVAGSALGQEAAFRAAWPETDFSRTAIDLGDVMAGGPPKDGIPAISDPRFIAAAQETRLADREPVMTVRPENGPARAYPIRYLMWHEIVNDVVDGQPVAVTFCPLCNTGMVFDRRVGSTTLSFGVSGLLRNSDMIMYDRETESWWQQALGEGIVGRHTGSKLTQLPARMESWSVFRSADPDGLVMDEPDWSRAYGSNPYVGYDTSRPFLYDGENPPHGINPLERVIRVGNRAWPMTRLIEERRIEEAGVVLTWEEGQASALDGPVIGTGREVGNVNVLDREGRDVIHDIPFAFAFHAFHPRGEWMIAK</sequence>
<dbReference type="InterPro" id="IPR021516">
    <property type="entry name" value="DUF3179"/>
</dbReference>
<dbReference type="EMBL" id="JAOCQF010000003">
    <property type="protein sequence ID" value="MCT8331131.1"/>
    <property type="molecule type" value="Genomic_DNA"/>
</dbReference>
<comment type="caution">
    <text evidence="1">The sequence shown here is derived from an EMBL/GenBank/DDBJ whole genome shotgun (WGS) entry which is preliminary data.</text>
</comment>
<dbReference type="RefSeq" id="WP_261497320.1">
    <property type="nucleotide sequence ID" value="NZ_JAOCQF010000003.1"/>
</dbReference>
<reference evidence="2" key="1">
    <citation type="submission" date="2023-07" db="EMBL/GenBank/DDBJ databases">
        <title>Defluviimonas sediminis sp. nov., isolated from mangrove sediment.</title>
        <authorList>
            <person name="Liu L."/>
            <person name="Li J."/>
            <person name="Huang Y."/>
            <person name="Pan J."/>
            <person name="Li M."/>
        </authorList>
    </citation>
    <scope>NUCLEOTIDE SEQUENCE [LARGE SCALE GENOMIC DNA]</scope>
    <source>
        <strain evidence="2">FT324</strain>
    </source>
</reference>
<dbReference type="Pfam" id="PF11376">
    <property type="entry name" value="DUF3179"/>
    <property type="match status" value="1"/>
</dbReference>
<proteinExistence type="predicted"/>
<gene>
    <name evidence="1" type="ORF">N5I32_16550</name>
</gene>